<dbReference type="Gene3D" id="3.90.180.10">
    <property type="entry name" value="Medium-chain alcohol dehydrogenases, catalytic domain"/>
    <property type="match status" value="2"/>
</dbReference>
<keyword evidence="1 4" id="KW-0479">Metal-binding</keyword>
<comment type="cofactor">
    <cofactor evidence="4">
        <name>Zn(2+)</name>
        <dbReference type="ChEBI" id="CHEBI:29105"/>
    </cofactor>
</comment>
<dbReference type="PROSITE" id="PS00059">
    <property type="entry name" value="ADH_ZINC"/>
    <property type="match status" value="1"/>
</dbReference>
<dbReference type="Proteomes" id="UP001165427">
    <property type="component" value="Unassembled WGS sequence"/>
</dbReference>
<protein>
    <submittedName>
        <fullName evidence="6">Zinc-binding dehydrogenase</fullName>
    </submittedName>
</protein>
<comment type="caution">
    <text evidence="6">The sequence shown here is derived from an EMBL/GenBank/DDBJ whole genome shotgun (WGS) entry which is preliminary data.</text>
</comment>
<evidence type="ECO:0000256" key="3">
    <source>
        <dbReference type="ARBA" id="ARBA00023002"/>
    </source>
</evidence>
<evidence type="ECO:0000259" key="5">
    <source>
        <dbReference type="SMART" id="SM00829"/>
    </source>
</evidence>
<name>A0AA41R267_9BACT</name>
<dbReference type="InterPro" id="IPR013149">
    <property type="entry name" value="ADH-like_C"/>
</dbReference>
<dbReference type="AlphaFoldDB" id="A0AA41R267"/>
<feature type="domain" description="Enoyl reductase (ER)" evidence="5">
    <location>
        <begin position="8"/>
        <end position="304"/>
    </location>
</feature>
<evidence type="ECO:0000313" key="6">
    <source>
        <dbReference type="EMBL" id="MCJ8499930.1"/>
    </source>
</evidence>
<dbReference type="InterPro" id="IPR020843">
    <property type="entry name" value="ER"/>
</dbReference>
<evidence type="ECO:0000256" key="1">
    <source>
        <dbReference type="ARBA" id="ARBA00022723"/>
    </source>
</evidence>
<dbReference type="InterPro" id="IPR013154">
    <property type="entry name" value="ADH-like_N"/>
</dbReference>
<dbReference type="SUPFAM" id="SSF51735">
    <property type="entry name" value="NAD(P)-binding Rossmann-fold domains"/>
    <property type="match status" value="1"/>
</dbReference>
<dbReference type="PANTHER" id="PTHR43401:SF2">
    <property type="entry name" value="L-THREONINE 3-DEHYDROGENASE"/>
    <property type="match status" value="1"/>
</dbReference>
<keyword evidence="2 4" id="KW-0862">Zinc</keyword>
<dbReference type="InterPro" id="IPR050129">
    <property type="entry name" value="Zn_alcohol_dh"/>
</dbReference>
<gene>
    <name evidence="6" type="ORF">MRX98_05040</name>
</gene>
<dbReference type="SMART" id="SM00829">
    <property type="entry name" value="PKS_ER"/>
    <property type="match status" value="1"/>
</dbReference>
<dbReference type="Gene3D" id="3.40.50.720">
    <property type="entry name" value="NAD(P)-binding Rossmann-like Domain"/>
    <property type="match status" value="1"/>
</dbReference>
<keyword evidence="7" id="KW-1185">Reference proteome</keyword>
<evidence type="ECO:0000256" key="2">
    <source>
        <dbReference type="ARBA" id="ARBA00022833"/>
    </source>
</evidence>
<evidence type="ECO:0000313" key="7">
    <source>
        <dbReference type="Proteomes" id="UP001165427"/>
    </source>
</evidence>
<dbReference type="Pfam" id="PF08240">
    <property type="entry name" value="ADH_N"/>
    <property type="match status" value="1"/>
</dbReference>
<organism evidence="6 7">
    <name type="scientific">Desulfatitalea alkaliphila</name>
    <dbReference type="NCBI Taxonomy" id="2929485"/>
    <lineage>
        <taxon>Bacteria</taxon>
        <taxon>Pseudomonadati</taxon>
        <taxon>Thermodesulfobacteriota</taxon>
        <taxon>Desulfobacteria</taxon>
        <taxon>Desulfobacterales</taxon>
        <taxon>Desulfosarcinaceae</taxon>
        <taxon>Desulfatitalea</taxon>
    </lineage>
</organism>
<dbReference type="InterPro" id="IPR011032">
    <property type="entry name" value="GroES-like_sf"/>
</dbReference>
<evidence type="ECO:0000256" key="4">
    <source>
        <dbReference type="RuleBase" id="RU361277"/>
    </source>
</evidence>
<dbReference type="EMBL" id="JALJRB010000004">
    <property type="protein sequence ID" value="MCJ8499930.1"/>
    <property type="molecule type" value="Genomic_DNA"/>
</dbReference>
<comment type="similarity">
    <text evidence="4">Belongs to the zinc-containing alcohol dehydrogenase family.</text>
</comment>
<dbReference type="GO" id="GO:0016616">
    <property type="term" value="F:oxidoreductase activity, acting on the CH-OH group of donors, NAD or NADP as acceptor"/>
    <property type="evidence" value="ECO:0007669"/>
    <property type="project" value="UniProtKB-ARBA"/>
</dbReference>
<dbReference type="GO" id="GO:0008270">
    <property type="term" value="F:zinc ion binding"/>
    <property type="evidence" value="ECO:0007669"/>
    <property type="project" value="InterPro"/>
</dbReference>
<dbReference type="InterPro" id="IPR036291">
    <property type="entry name" value="NAD(P)-bd_dom_sf"/>
</dbReference>
<proteinExistence type="inferred from homology"/>
<accession>A0AA41R267</accession>
<keyword evidence="3" id="KW-0560">Oxidoreductase</keyword>
<dbReference type="Pfam" id="PF00107">
    <property type="entry name" value="ADH_zinc_N"/>
    <property type="match status" value="1"/>
</dbReference>
<dbReference type="SUPFAM" id="SSF50129">
    <property type="entry name" value="GroES-like"/>
    <property type="match status" value="1"/>
</dbReference>
<dbReference type="RefSeq" id="WP_246903613.1">
    <property type="nucleotide sequence ID" value="NZ_JALJRB010000004.1"/>
</dbReference>
<dbReference type="PANTHER" id="PTHR43401">
    <property type="entry name" value="L-THREONINE 3-DEHYDROGENASE"/>
    <property type="match status" value="1"/>
</dbReference>
<dbReference type="InterPro" id="IPR002328">
    <property type="entry name" value="ADH_Zn_CS"/>
</dbReference>
<sequence>MKKAVYYGIRDVRVEEVPEPEPAAGEVKVKIHSCGICGSDLHEYLHGPFPESPFGHEACGTICAMGQGVDGLAVGDRVCAVSPGAFAEYLVCPVARLIKIPDDMTWQRAVVLEPFSGAAYAISRGGVKPDDTVLVAGAGTVGLMLLQGLKAMGVETVFMTDVLADRRRKAEVLGAARVWDPTRVKSGANIKALTGGRGVDVAIEAVGVAAALKDCLSSVRYQGTVIVQGIFTEKVPMHMLGFVSRETTMMGTNAIDVPLAMSWLEAGTIAPENVITHTIPLEGIVTSGFETLAARQEGVIKIVVAF</sequence>
<reference evidence="6" key="1">
    <citation type="submission" date="2022-04" db="EMBL/GenBank/DDBJ databases">
        <title>Desulfatitalea alkaliphila sp. nov., a novel anaerobic sulfate-reducing bacterium isolated from terrestrial mud volcano, Taman Peninsula, Russia.</title>
        <authorList>
            <person name="Khomyakova M.A."/>
            <person name="Merkel A.Y."/>
            <person name="Slobodkin A.I."/>
        </authorList>
    </citation>
    <scope>NUCLEOTIDE SEQUENCE</scope>
    <source>
        <strain evidence="6">M08but</strain>
    </source>
</reference>